<sequence length="136" mass="15685">MESSASQEQATSSNDDYILGARDDYKSNHEETEHESEVGRSKEKKLKFHVLAVREDQKDNSSGTRGKPDDASTILFLAVREEPNPNVSRETERVFLFMHHTRLQGSPSYSAFLEPERELHERTRDFRERLKALCST</sequence>
<organism evidence="1 2">
    <name type="scientific">Smallanthus sonchifolius</name>
    <dbReference type="NCBI Taxonomy" id="185202"/>
    <lineage>
        <taxon>Eukaryota</taxon>
        <taxon>Viridiplantae</taxon>
        <taxon>Streptophyta</taxon>
        <taxon>Embryophyta</taxon>
        <taxon>Tracheophyta</taxon>
        <taxon>Spermatophyta</taxon>
        <taxon>Magnoliopsida</taxon>
        <taxon>eudicotyledons</taxon>
        <taxon>Gunneridae</taxon>
        <taxon>Pentapetalae</taxon>
        <taxon>asterids</taxon>
        <taxon>campanulids</taxon>
        <taxon>Asterales</taxon>
        <taxon>Asteraceae</taxon>
        <taxon>Asteroideae</taxon>
        <taxon>Heliantheae alliance</taxon>
        <taxon>Millerieae</taxon>
        <taxon>Smallanthus</taxon>
    </lineage>
</organism>
<dbReference type="EMBL" id="CM042018">
    <property type="protein sequence ID" value="KAI3827050.1"/>
    <property type="molecule type" value="Genomic_DNA"/>
</dbReference>
<protein>
    <submittedName>
        <fullName evidence="1">Uncharacterized protein</fullName>
    </submittedName>
</protein>
<dbReference type="Proteomes" id="UP001056120">
    <property type="component" value="Linkage Group LG01"/>
</dbReference>
<gene>
    <name evidence="1" type="ORF">L1987_01112</name>
</gene>
<evidence type="ECO:0000313" key="2">
    <source>
        <dbReference type="Proteomes" id="UP001056120"/>
    </source>
</evidence>
<keyword evidence="2" id="KW-1185">Reference proteome</keyword>
<reference evidence="2" key="1">
    <citation type="journal article" date="2022" name="Mol. Ecol. Resour.">
        <title>The genomes of chicory, endive, great burdock and yacon provide insights into Asteraceae palaeo-polyploidization history and plant inulin production.</title>
        <authorList>
            <person name="Fan W."/>
            <person name="Wang S."/>
            <person name="Wang H."/>
            <person name="Wang A."/>
            <person name="Jiang F."/>
            <person name="Liu H."/>
            <person name="Zhao H."/>
            <person name="Xu D."/>
            <person name="Zhang Y."/>
        </authorList>
    </citation>
    <scope>NUCLEOTIDE SEQUENCE [LARGE SCALE GENOMIC DNA]</scope>
    <source>
        <strain evidence="2">cv. Yunnan</strain>
    </source>
</reference>
<name>A0ACB9K4C8_9ASTR</name>
<reference evidence="1 2" key="2">
    <citation type="journal article" date="2022" name="Mol. Ecol. Resour.">
        <title>The genomes of chicory, endive, great burdock and yacon provide insights into Asteraceae paleo-polyploidization history and plant inulin production.</title>
        <authorList>
            <person name="Fan W."/>
            <person name="Wang S."/>
            <person name="Wang H."/>
            <person name="Wang A."/>
            <person name="Jiang F."/>
            <person name="Liu H."/>
            <person name="Zhao H."/>
            <person name="Xu D."/>
            <person name="Zhang Y."/>
        </authorList>
    </citation>
    <scope>NUCLEOTIDE SEQUENCE [LARGE SCALE GENOMIC DNA]</scope>
    <source>
        <strain evidence="2">cv. Yunnan</strain>
        <tissue evidence="1">Leaves</tissue>
    </source>
</reference>
<proteinExistence type="predicted"/>
<accession>A0ACB9K4C8</accession>
<evidence type="ECO:0000313" key="1">
    <source>
        <dbReference type="EMBL" id="KAI3827050.1"/>
    </source>
</evidence>
<comment type="caution">
    <text evidence="1">The sequence shown here is derived from an EMBL/GenBank/DDBJ whole genome shotgun (WGS) entry which is preliminary data.</text>
</comment>